<proteinExistence type="predicted"/>
<accession>A0A1W1CNL9</accession>
<feature type="transmembrane region" description="Helical" evidence="1">
    <location>
        <begin position="20"/>
        <end position="42"/>
    </location>
</feature>
<keyword evidence="1" id="KW-0472">Membrane</keyword>
<dbReference type="AlphaFoldDB" id="A0A1W1CNL9"/>
<evidence type="ECO:0000256" key="1">
    <source>
        <dbReference type="SAM" id="Phobius"/>
    </source>
</evidence>
<organism evidence="2">
    <name type="scientific">hydrothermal vent metagenome</name>
    <dbReference type="NCBI Taxonomy" id="652676"/>
    <lineage>
        <taxon>unclassified sequences</taxon>
        <taxon>metagenomes</taxon>
        <taxon>ecological metagenomes</taxon>
    </lineage>
</organism>
<evidence type="ECO:0000313" key="2">
    <source>
        <dbReference type="EMBL" id="SFV67251.1"/>
    </source>
</evidence>
<protein>
    <submittedName>
        <fullName evidence="2">Uncharacterized protein</fullName>
    </submittedName>
</protein>
<sequence length="50" mass="5576">MAFSESMFLNLSTFSSRSFASFSFSMFRFSFGVGVGFDGVFVGKHPTFNQ</sequence>
<gene>
    <name evidence="2" type="ORF">MNB_SV-12-495</name>
</gene>
<dbReference type="EMBL" id="FPHE01000161">
    <property type="protein sequence ID" value="SFV67251.1"/>
    <property type="molecule type" value="Genomic_DNA"/>
</dbReference>
<reference evidence="2" key="1">
    <citation type="submission" date="2016-10" db="EMBL/GenBank/DDBJ databases">
        <authorList>
            <person name="de Groot N.N."/>
        </authorList>
    </citation>
    <scope>NUCLEOTIDE SEQUENCE</scope>
</reference>
<name>A0A1W1CNL9_9ZZZZ</name>
<keyword evidence="1" id="KW-1133">Transmembrane helix</keyword>
<keyword evidence="1" id="KW-0812">Transmembrane</keyword>